<reference evidence="2 3" key="1">
    <citation type="submission" date="2016-09" db="EMBL/GenBank/DDBJ databases">
        <authorList>
            <person name="Capua I."/>
            <person name="De Benedictis P."/>
            <person name="Joannis T."/>
            <person name="Lombin L.H."/>
            <person name="Cattoli G."/>
        </authorList>
    </citation>
    <scope>NUCLEOTIDE SEQUENCE [LARGE SCALE GENOMIC DNA]</scope>
    <source>
        <strain evidence="2 3">IMI 309357</strain>
    </source>
</reference>
<feature type="region of interest" description="Disordered" evidence="1">
    <location>
        <begin position="125"/>
        <end position="182"/>
    </location>
</feature>
<evidence type="ECO:0000256" key="1">
    <source>
        <dbReference type="SAM" id="MobiDB-lite"/>
    </source>
</evidence>
<keyword evidence="3" id="KW-1185">Reference proteome</keyword>
<feature type="region of interest" description="Disordered" evidence="1">
    <location>
        <begin position="250"/>
        <end position="273"/>
    </location>
</feature>
<feature type="compositionally biased region" description="Low complexity" evidence="1">
    <location>
        <begin position="493"/>
        <end position="504"/>
    </location>
</feature>
<dbReference type="GeneID" id="34559500"/>
<dbReference type="Proteomes" id="UP000176998">
    <property type="component" value="Unassembled WGS sequence"/>
</dbReference>
<gene>
    <name evidence="2" type="ORF">CORC01_06349</name>
</gene>
<feature type="region of interest" description="Disordered" evidence="1">
    <location>
        <begin position="101"/>
        <end position="120"/>
    </location>
</feature>
<proteinExistence type="predicted"/>
<accession>A0A1G4BAC5</accession>
<comment type="caution">
    <text evidence="2">The sequence shown here is derived from an EMBL/GenBank/DDBJ whole genome shotgun (WGS) entry which is preliminary data.</text>
</comment>
<dbReference type="AlphaFoldDB" id="A0A1G4BAC5"/>
<feature type="region of interest" description="Disordered" evidence="1">
    <location>
        <begin position="295"/>
        <end position="314"/>
    </location>
</feature>
<sequence>MCQAIRLMCSCATARDAILKCNEYYKTGIECEITNKDDPKSEKLCVAVYDNKCINIDCKYSSPEIKQAIQDENNRKEQKIRASLLKIEACLAAENVAKASNASVAEPDSVRPRGEDEASPIVITDNEDEDLTSATVISDDDDDGDHEEMQNSELMPAGEVEPHLDTATPARGQHASESMPASIPEPHAEKATVEFSRILLNAEAFQLSEVIGKTTHRYYKSPVTQINGGQWALPVPSPGAPFGSFQQGGYARPTADQQTVTPPKETGGQEAMRPTLSSSYKATLDLMKARTPGARALSTKNSVPRQPPRMPPSRYNMTSQAYWFTPQPPMSMPNPSVQPNNLQTVYGLQQNNGSYHSNPQGQRFTATQQSFSRTPQGSVFHNNASMGCEMPTFYQYNTAIPSQGLSLQNGYIANPGISQQTSPAFGTDFSLNRQDASLFGLPLFSFPNSYQTVSQQAAPTDFHPVAAASSYKNHHPPHLYSQSPMFQQTPRIAPGAPSGSSASGLKRPHSAISSDSCLTGLSPLASGRYDNKGLVNTVQSPLGGGERQSKRQKQSRM</sequence>
<dbReference type="RefSeq" id="XP_022475503.1">
    <property type="nucleotide sequence ID" value="XM_022617990.1"/>
</dbReference>
<evidence type="ECO:0000313" key="3">
    <source>
        <dbReference type="Proteomes" id="UP000176998"/>
    </source>
</evidence>
<protein>
    <submittedName>
        <fullName evidence="2">Uncharacterized protein</fullName>
    </submittedName>
</protein>
<dbReference type="EMBL" id="MJBS01000047">
    <property type="protein sequence ID" value="OHE98353.1"/>
    <property type="molecule type" value="Genomic_DNA"/>
</dbReference>
<organism evidence="2 3">
    <name type="scientific">Colletotrichum orchidophilum</name>
    <dbReference type="NCBI Taxonomy" id="1209926"/>
    <lineage>
        <taxon>Eukaryota</taxon>
        <taxon>Fungi</taxon>
        <taxon>Dikarya</taxon>
        <taxon>Ascomycota</taxon>
        <taxon>Pezizomycotina</taxon>
        <taxon>Sordariomycetes</taxon>
        <taxon>Hypocreomycetidae</taxon>
        <taxon>Glomerellales</taxon>
        <taxon>Glomerellaceae</taxon>
        <taxon>Colletotrichum</taxon>
    </lineage>
</organism>
<evidence type="ECO:0000313" key="2">
    <source>
        <dbReference type="EMBL" id="OHE98353.1"/>
    </source>
</evidence>
<name>A0A1G4BAC5_9PEZI</name>
<feature type="region of interest" description="Disordered" evidence="1">
    <location>
        <begin position="488"/>
        <end position="557"/>
    </location>
</feature>